<keyword evidence="1" id="KW-0732">Signal</keyword>
<evidence type="ECO:0000313" key="3">
    <source>
        <dbReference type="Proteomes" id="UP000182427"/>
    </source>
</evidence>
<proteinExistence type="predicted"/>
<dbReference type="Proteomes" id="UP000182427">
    <property type="component" value="Chromosome I"/>
</dbReference>
<accession>A0A1G7KR46</accession>
<dbReference type="AlphaFoldDB" id="A0A1G7KR46"/>
<dbReference type="SUPFAM" id="SSF51004">
    <property type="entry name" value="C-terminal (heme d1) domain of cytochrome cd1-nitrite reductase"/>
    <property type="match status" value="1"/>
</dbReference>
<evidence type="ECO:0008006" key="4">
    <source>
        <dbReference type="Google" id="ProtNLM"/>
    </source>
</evidence>
<dbReference type="RefSeq" id="WP_231966431.1">
    <property type="nucleotide sequence ID" value="NZ_LT629690.1"/>
</dbReference>
<name>A0A1G7KR46_9BACT</name>
<dbReference type="PANTHER" id="PTHR47197:SF3">
    <property type="entry name" value="DIHYDRO-HEME D1 DEHYDROGENASE"/>
    <property type="match status" value="1"/>
</dbReference>
<dbReference type="InterPro" id="IPR051200">
    <property type="entry name" value="Host-pathogen_enzymatic-act"/>
</dbReference>
<organism evidence="2 3">
    <name type="scientific">Terriglobus roseus</name>
    <dbReference type="NCBI Taxonomy" id="392734"/>
    <lineage>
        <taxon>Bacteria</taxon>
        <taxon>Pseudomonadati</taxon>
        <taxon>Acidobacteriota</taxon>
        <taxon>Terriglobia</taxon>
        <taxon>Terriglobales</taxon>
        <taxon>Acidobacteriaceae</taxon>
        <taxon>Terriglobus</taxon>
    </lineage>
</organism>
<feature type="chain" id="PRO_5009241700" description="DNA-binding beta-propeller fold protein YncE" evidence="1">
    <location>
        <begin position="23"/>
        <end position="346"/>
    </location>
</feature>
<reference evidence="2 3" key="1">
    <citation type="submission" date="2016-10" db="EMBL/GenBank/DDBJ databases">
        <authorList>
            <person name="de Groot N.N."/>
        </authorList>
    </citation>
    <scope>NUCLEOTIDE SEQUENCE [LARGE SCALE GENOMIC DNA]</scope>
    <source>
        <strain evidence="2 3">GAS232</strain>
    </source>
</reference>
<dbReference type="Gene3D" id="2.130.10.10">
    <property type="entry name" value="YVTN repeat-like/Quinoprotein amine dehydrogenase"/>
    <property type="match status" value="1"/>
</dbReference>
<sequence length="346" mass="38111">MKLTHAILSLLALTTCFVSAHAAADKREPLTLLRTTYLPDVVGDFDHFAVDVKRNHLFVAAEIHKSIEMFDLRTGEHLRSIGGFKTPHSIAFAPSKDELMICDGGDSSLVLISGEDFHRLDRIQLVDGSATGKGDSPDAAYFDSENRLYYIGNGGVSANLPDSVISIFSVDENKLIGSIAIPGNNVESMVADKAHNRLYVNIRDKKQIGVVDLNARKVIDTWTTPELSGNTALTMDKESQHIFVAGRKPGLFYVFDSTGKVVSKQDCVNINDDMTWDPILKRVYVSGTQGLSIFHQDDPNTYTAIANIPTNGGKTSYYVPQVHRFFVIHPKTDVDIAALLVYRVNP</sequence>
<protein>
    <recommendedName>
        <fullName evidence="4">DNA-binding beta-propeller fold protein YncE</fullName>
    </recommendedName>
</protein>
<dbReference type="PANTHER" id="PTHR47197">
    <property type="entry name" value="PROTEIN NIRF"/>
    <property type="match status" value="1"/>
</dbReference>
<gene>
    <name evidence="2" type="ORF">SAMN05444167_2277</name>
</gene>
<evidence type="ECO:0000256" key="1">
    <source>
        <dbReference type="SAM" id="SignalP"/>
    </source>
</evidence>
<dbReference type="EMBL" id="LT629690">
    <property type="protein sequence ID" value="SDF39708.1"/>
    <property type="molecule type" value="Genomic_DNA"/>
</dbReference>
<dbReference type="InterPro" id="IPR011048">
    <property type="entry name" value="Haem_d1_sf"/>
</dbReference>
<dbReference type="InterPro" id="IPR015943">
    <property type="entry name" value="WD40/YVTN_repeat-like_dom_sf"/>
</dbReference>
<evidence type="ECO:0000313" key="2">
    <source>
        <dbReference type="EMBL" id="SDF39708.1"/>
    </source>
</evidence>
<keyword evidence="3" id="KW-1185">Reference proteome</keyword>
<feature type="signal peptide" evidence="1">
    <location>
        <begin position="1"/>
        <end position="22"/>
    </location>
</feature>